<keyword evidence="1" id="KW-0812">Transmembrane</keyword>
<dbReference type="AlphaFoldDB" id="A0A8S9HWC6"/>
<gene>
    <name evidence="3" type="ORF">F2Q70_00016716</name>
</gene>
<proteinExistence type="predicted"/>
<dbReference type="Pfam" id="PF20522">
    <property type="entry name" value="DUF6737"/>
    <property type="match status" value="1"/>
</dbReference>
<protein>
    <recommendedName>
        <fullName evidence="2">DUF6737 domain-containing protein</fullName>
    </recommendedName>
</protein>
<evidence type="ECO:0000256" key="1">
    <source>
        <dbReference type="SAM" id="Phobius"/>
    </source>
</evidence>
<reference evidence="3" key="1">
    <citation type="submission" date="2019-12" db="EMBL/GenBank/DDBJ databases">
        <title>Genome sequencing and annotation of Brassica cretica.</title>
        <authorList>
            <person name="Studholme D.J."/>
            <person name="Sarris P.F."/>
        </authorList>
    </citation>
    <scope>NUCLEOTIDE SEQUENCE</scope>
    <source>
        <strain evidence="3">PFS-102/07</strain>
        <tissue evidence="3">Leaf</tissue>
    </source>
</reference>
<dbReference type="GO" id="GO:0009507">
    <property type="term" value="C:chloroplast"/>
    <property type="evidence" value="ECO:0007669"/>
    <property type="project" value="TreeGrafter"/>
</dbReference>
<dbReference type="InterPro" id="IPR046625">
    <property type="entry name" value="DUF6737"/>
</dbReference>
<name>A0A8S9HWC6_BRACR</name>
<keyword evidence="1" id="KW-1133">Transmembrane helix</keyword>
<sequence length="138" mass="15724">MEEDRMIRGSLMKMAELRTWKVTWIISLSNTTPYGTQSPPDNKAGFFSSPEIVYFRTNIGLNKCQPWTIVVTGLSIVACSWVILHSVLVSSLAVALIGAWWYIFLYSYPKSYSEMIAERRARVADGFEDIYGKNKKTL</sequence>
<dbReference type="PANTHER" id="PTHR36046:SF1">
    <property type="entry name" value="DUF6737 DOMAIN-CONTAINING PROTEIN"/>
    <property type="match status" value="1"/>
</dbReference>
<feature type="transmembrane region" description="Helical" evidence="1">
    <location>
        <begin position="90"/>
        <end position="109"/>
    </location>
</feature>
<keyword evidence="1" id="KW-0472">Membrane</keyword>
<dbReference type="PANTHER" id="PTHR36046">
    <property type="entry name" value="PROTEIN, PUTATIVE-RELATED"/>
    <property type="match status" value="1"/>
</dbReference>
<feature type="domain" description="DUF6737" evidence="2">
    <location>
        <begin position="64"/>
        <end position="110"/>
    </location>
</feature>
<accession>A0A8S9HWC6</accession>
<evidence type="ECO:0000313" key="3">
    <source>
        <dbReference type="EMBL" id="KAF2560476.1"/>
    </source>
</evidence>
<dbReference type="EMBL" id="QGKY02001250">
    <property type="protein sequence ID" value="KAF2560476.1"/>
    <property type="molecule type" value="Genomic_DNA"/>
</dbReference>
<comment type="caution">
    <text evidence="3">The sequence shown here is derived from an EMBL/GenBank/DDBJ whole genome shotgun (WGS) entry which is preliminary data.</text>
</comment>
<organism evidence="3">
    <name type="scientific">Brassica cretica</name>
    <name type="common">Mustard</name>
    <dbReference type="NCBI Taxonomy" id="69181"/>
    <lineage>
        <taxon>Eukaryota</taxon>
        <taxon>Viridiplantae</taxon>
        <taxon>Streptophyta</taxon>
        <taxon>Embryophyta</taxon>
        <taxon>Tracheophyta</taxon>
        <taxon>Spermatophyta</taxon>
        <taxon>Magnoliopsida</taxon>
        <taxon>eudicotyledons</taxon>
        <taxon>Gunneridae</taxon>
        <taxon>Pentapetalae</taxon>
        <taxon>rosids</taxon>
        <taxon>malvids</taxon>
        <taxon>Brassicales</taxon>
        <taxon>Brassicaceae</taxon>
        <taxon>Brassiceae</taxon>
        <taxon>Brassica</taxon>
    </lineage>
</organism>
<evidence type="ECO:0000259" key="2">
    <source>
        <dbReference type="Pfam" id="PF20522"/>
    </source>
</evidence>